<keyword evidence="2" id="KW-1185">Reference proteome</keyword>
<reference evidence="1 2" key="2">
    <citation type="journal article" date="2016" name="Environ. Microbiol. Rep.">
        <title>Metagenomic evidence for the presence of phototrophic Gemmatimonadetes bacteria in diverse environments.</title>
        <authorList>
            <person name="Zeng Y."/>
            <person name="Baumbach J."/>
            <person name="Barbosa E.G."/>
            <person name="Azevedo V."/>
            <person name="Zhang C."/>
            <person name="Koblizek M."/>
        </authorList>
    </citation>
    <scope>NUCLEOTIDE SEQUENCE [LARGE SCALE GENOMIC DNA]</scope>
    <source>
        <strain evidence="1 2">AP64</strain>
    </source>
</reference>
<organism evidence="1 2">
    <name type="scientific">Gemmatimonas phototrophica</name>
    <dbReference type="NCBI Taxonomy" id="1379270"/>
    <lineage>
        <taxon>Bacteria</taxon>
        <taxon>Pseudomonadati</taxon>
        <taxon>Gemmatimonadota</taxon>
        <taxon>Gemmatimonadia</taxon>
        <taxon>Gemmatimonadales</taxon>
        <taxon>Gemmatimonadaceae</taxon>
        <taxon>Gemmatimonas</taxon>
    </lineage>
</organism>
<reference evidence="1 2" key="1">
    <citation type="journal article" date="2014" name="Proc. Natl. Acad. Sci. U.S.A.">
        <title>Functional type 2 photosynthetic reaction centers found in the rare bacterial phylum Gemmatimonadetes.</title>
        <authorList>
            <person name="Zeng Y."/>
            <person name="Feng F."/>
            <person name="Medova H."/>
            <person name="Dean J."/>
            <person name="Koblizek M."/>
        </authorList>
    </citation>
    <scope>NUCLEOTIDE SEQUENCE [LARGE SCALE GENOMIC DNA]</scope>
    <source>
        <strain evidence="1 2">AP64</strain>
    </source>
</reference>
<dbReference type="EMBL" id="CP011454">
    <property type="protein sequence ID" value="AMW05314.1"/>
    <property type="molecule type" value="Genomic_DNA"/>
</dbReference>
<dbReference type="OrthoDB" id="9855419at2"/>
<dbReference type="eggNOG" id="ENOG5033JPM">
    <property type="taxonomic scope" value="Bacteria"/>
</dbReference>
<sequence>MRHFLAAVPLLLVGACSDTAPRTAADSQAAHVAEVAAAGGTVDSIFPIAEQLRRFRDGLPSVDTLRNAATSRDALIRQFLRAVSASDTLTLNQLVLDRSEFAYLYYPHAAISQPPYEAPPQLLWGQILMSTNDGLPRVLARAAGQSLDLSRVTCADSIATEGPNRLHEKCALTLRIGKGSAIETRWFGTIVERDGRFKFLGYANPL</sequence>
<dbReference type="Proteomes" id="UP000076404">
    <property type="component" value="Chromosome"/>
</dbReference>
<dbReference type="KEGG" id="gph:GEMMAAP_11900"/>
<dbReference type="AlphaFoldDB" id="A0A143BLI5"/>
<evidence type="ECO:0000313" key="1">
    <source>
        <dbReference type="EMBL" id="AMW05314.1"/>
    </source>
</evidence>
<protein>
    <submittedName>
        <fullName evidence="1">Uncharacterized protein</fullName>
    </submittedName>
</protein>
<name>A0A143BLI5_9BACT</name>
<dbReference type="RefSeq" id="WP_026849582.1">
    <property type="nucleotide sequence ID" value="NZ_CP011454.1"/>
</dbReference>
<dbReference type="PROSITE" id="PS51257">
    <property type="entry name" value="PROKAR_LIPOPROTEIN"/>
    <property type="match status" value="1"/>
</dbReference>
<evidence type="ECO:0000313" key="2">
    <source>
        <dbReference type="Proteomes" id="UP000076404"/>
    </source>
</evidence>
<proteinExistence type="predicted"/>
<dbReference type="STRING" id="1379270.GEMMAAP_11900"/>
<gene>
    <name evidence="1" type="ORF">GEMMAAP_11900</name>
</gene>
<accession>A0A143BLI5</accession>